<dbReference type="AlphaFoldDB" id="A0A143PH79"/>
<dbReference type="PANTHER" id="PTHR43092:SF6">
    <property type="entry name" value="BLR1280 PROTEIN"/>
    <property type="match status" value="1"/>
</dbReference>
<reference evidence="3 4" key="1">
    <citation type="journal article" date="2016" name="Genome Announc.">
        <title>First Complete Genome Sequence of a Subdivision 6 Acidobacterium Strain.</title>
        <authorList>
            <person name="Huang S."/>
            <person name="Vieira S."/>
            <person name="Bunk B."/>
            <person name="Riedel T."/>
            <person name="Sproer C."/>
            <person name="Overmann J."/>
        </authorList>
    </citation>
    <scope>NUCLEOTIDE SEQUENCE [LARGE SCALE GENOMIC DNA]</scope>
    <source>
        <strain evidence="4">DSM 100886 HEG_-6_39</strain>
    </source>
</reference>
<protein>
    <submittedName>
        <fullName evidence="3">Isopenicillin N epimerase</fullName>
        <ecNumber evidence="3">5.1.1.17</ecNumber>
    </submittedName>
</protein>
<dbReference type="KEGG" id="abac:LuPra_01101"/>
<evidence type="ECO:0000313" key="4">
    <source>
        <dbReference type="Proteomes" id="UP000076079"/>
    </source>
</evidence>
<dbReference type="InterPro" id="IPR015424">
    <property type="entry name" value="PyrdxlP-dep_Trfase"/>
</dbReference>
<dbReference type="EC" id="5.1.1.17" evidence="3"/>
<organism evidence="3 4">
    <name type="scientific">Luteitalea pratensis</name>
    <dbReference type="NCBI Taxonomy" id="1855912"/>
    <lineage>
        <taxon>Bacteria</taxon>
        <taxon>Pseudomonadati</taxon>
        <taxon>Acidobacteriota</taxon>
        <taxon>Vicinamibacteria</taxon>
        <taxon>Vicinamibacterales</taxon>
        <taxon>Vicinamibacteraceae</taxon>
        <taxon>Luteitalea</taxon>
    </lineage>
</organism>
<keyword evidence="4" id="KW-1185">Reference proteome</keyword>
<keyword evidence="3" id="KW-0413">Isomerase</keyword>
<evidence type="ECO:0000313" key="3">
    <source>
        <dbReference type="EMBL" id="AMY07917.1"/>
    </source>
</evidence>
<dbReference type="PANTHER" id="PTHR43092">
    <property type="entry name" value="L-CYSTEINE DESULFHYDRASE"/>
    <property type="match status" value="1"/>
</dbReference>
<accession>A0A143PH79</accession>
<evidence type="ECO:0000256" key="1">
    <source>
        <dbReference type="ARBA" id="ARBA00022898"/>
    </source>
</evidence>
<feature type="domain" description="Aminotransferase class V" evidence="2">
    <location>
        <begin position="83"/>
        <end position="402"/>
    </location>
</feature>
<keyword evidence="1" id="KW-0663">Pyridoxal phosphate</keyword>
<dbReference type="SUPFAM" id="SSF53383">
    <property type="entry name" value="PLP-dependent transferases"/>
    <property type="match status" value="1"/>
</dbReference>
<dbReference type="Pfam" id="PF00266">
    <property type="entry name" value="Aminotran_5"/>
    <property type="match status" value="1"/>
</dbReference>
<dbReference type="InterPro" id="IPR006311">
    <property type="entry name" value="TAT_signal"/>
</dbReference>
<dbReference type="InterPro" id="IPR015422">
    <property type="entry name" value="PyrdxlP-dep_Trfase_small"/>
</dbReference>
<dbReference type="GO" id="GO:0045439">
    <property type="term" value="F:isopenicillin-N epimerase activity"/>
    <property type="evidence" value="ECO:0007669"/>
    <property type="project" value="UniProtKB-EC"/>
</dbReference>
<sequence length="432" mass="47285">MTPETHTIEGGFSRRGFLGRLAGGSTAALVGLTDTRTAFAGTLQSVRATGADGRSDGGYWEKVRKQFMLEDGFAYLNTGTLGPTPRPVWEAMNEYWRLMAVNPNENSAVFQNHVEQIRTKVAAFVGATPDEIAITRNTTEGNTILCQGLDLAPGDEILITAYEHASNRETQMRHAKRRGLVVKEVQFPMPPANPQVIIDAFAAAITPKTRVMHFGNPLGGYGCIMPAKQLADLAHSKKILCFVDGAHATGMFQFSLKEWGVDGFACNSHKWLCGAAGAGVLFVKRDVQERVAPVMGIYRDEPAGARKYDQLSRRPWPTVMTFEDIIDFHTAIGSARIEARARALGEFVRTGLAAIPKVKIYTPMDPAMSCGTTTAGIDGVPGAQIREYLRQKYDTYVPGGSDRIRISTHYFNTFDQADRVIKAYRELASGVS</sequence>
<name>A0A143PH79_LUTPR</name>
<reference evidence="4" key="2">
    <citation type="submission" date="2016-04" db="EMBL/GenBank/DDBJ databases">
        <title>First Complete Genome Sequence of a Subdivision 6 Acidobacterium.</title>
        <authorList>
            <person name="Huang S."/>
            <person name="Vieira S."/>
            <person name="Bunk B."/>
            <person name="Riedel T."/>
            <person name="Sproeer C."/>
            <person name="Overmann J."/>
        </authorList>
    </citation>
    <scope>NUCLEOTIDE SEQUENCE [LARGE SCALE GENOMIC DNA]</scope>
    <source>
        <strain evidence="4">DSM 100886 HEG_-6_39</strain>
    </source>
</reference>
<dbReference type="STRING" id="1855912.LuPra_01101"/>
<dbReference type="Gene3D" id="3.40.640.10">
    <property type="entry name" value="Type I PLP-dependent aspartate aminotransferase-like (Major domain)"/>
    <property type="match status" value="1"/>
</dbReference>
<dbReference type="OrthoDB" id="9804366at2"/>
<gene>
    <name evidence="3" type="primary">cefD_1</name>
    <name evidence="3" type="ORF">LuPra_01101</name>
</gene>
<dbReference type="Gene3D" id="3.90.1150.10">
    <property type="entry name" value="Aspartate Aminotransferase, domain 1"/>
    <property type="match status" value="1"/>
</dbReference>
<dbReference type="Proteomes" id="UP000076079">
    <property type="component" value="Chromosome"/>
</dbReference>
<dbReference type="PROSITE" id="PS51318">
    <property type="entry name" value="TAT"/>
    <property type="match status" value="1"/>
</dbReference>
<dbReference type="RefSeq" id="WP_110169808.1">
    <property type="nucleotide sequence ID" value="NZ_CP015136.1"/>
</dbReference>
<proteinExistence type="predicted"/>
<dbReference type="EMBL" id="CP015136">
    <property type="protein sequence ID" value="AMY07917.1"/>
    <property type="molecule type" value="Genomic_DNA"/>
</dbReference>
<dbReference type="InterPro" id="IPR000192">
    <property type="entry name" value="Aminotrans_V_dom"/>
</dbReference>
<evidence type="ECO:0000259" key="2">
    <source>
        <dbReference type="Pfam" id="PF00266"/>
    </source>
</evidence>
<dbReference type="InterPro" id="IPR015421">
    <property type="entry name" value="PyrdxlP-dep_Trfase_major"/>
</dbReference>